<sequence length="147" mass="15763">MEEKGLGLPPSYDAAHGVSNPTFDTIYSPPMSEPTVSPPYYGYSQPAYGNVVSQQPMVNYTQVTTVPDNMTLAILSLLCCWPLGIAAIMKASDSRAALARNDIPTALADANDAKRYSCLGIGFGVFSIVVTVIILVVVFTSLNIYSY</sequence>
<gene>
    <name evidence="8" type="primary">LOC106075627</name>
</gene>
<protein>
    <submittedName>
        <fullName evidence="8">Proline rich transmembrane protein 1B-like</fullName>
    </submittedName>
</protein>
<dbReference type="RefSeq" id="XP_055900343.1">
    <property type="nucleotide sequence ID" value="XM_056044368.1"/>
</dbReference>
<dbReference type="GeneID" id="106075627"/>
<dbReference type="Proteomes" id="UP001165740">
    <property type="component" value="Chromosome 10"/>
</dbReference>
<evidence type="ECO:0000256" key="1">
    <source>
        <dbReference type="ARBA" id="ARBA00004370"/>
    </source>
</evidence>
<dbReference type="AlphaFoldDB" id="A0A9W3BLP6"/>
<reference evidence="8" key="1">
    <citation type="submission" date="2025-08" db="UniProtKB">
        <authorList>
            <consortium name="RefSeq"/>
        </authorList>
    </citation>
    <scope>IDENTIFICATION</scope>
</reference>
<keyword evidence="7" id="KW-1185">Reference proteome</keyword>
<evidence type="ECO:0000256" key="6">
    <source>
        <dbReference type="SAM" id="Phobius"/>
    </source>
</evidence>
<evidence type="ECO:0000313" key="7">
    <source>
        <dbReference type="Proteomes" id="UP001165740"/>
    </source>
</evidence>
<name>A0A9W3BLP6_BIOGL</name>
<comment type="subcellular location">
    <subcellularLocation>
        <location evidence="1">Membrane</location>
    </subcellularLocation>
</comment>
<organism evidence="7 8">
    <name type="scientific">Biomphalaria glabrata</name>
    <name type="common">Bloodfluke planorb</name>
    <name type="synonym">Freshwater snail</name>
    <dbReference type="NCBI Taxonomy" id="6526"/>
    <lineage>
        <taxon>Eukaryota</taxon>
        <taxon>Metazoa</taxon>
        <taxon>Spiralia</taxon>
        <taxon>Lophotrochozoa</taxon>
        <taxon>Mollusca</taxon>
        <taxon>Gastropoda</taxon>
        <taxon>Heterobranchia</taxon>
        <taxon>Euthyneura</taxon>
        <taxon>Panpulmonata</taxon>
        <taxon>Hygrophila</taxon>
        <taxon>Lymnaeoidea</taxon>
        <taxon>Planorbidae</taxon>
        <taxon>Biomphalaria</taxon>
    </lineage>
</organism>
<dbReference type="PANTHER" id="PTHR14948:SF25">
    <property type="entry name" value="DUF4190 DOMAIN-CONTAINING PROTEIN"/>
    <property type="match status" value="1"/>
</dbReference>
<dbReference type="GO" id="GO:0016020">
    <property type="term" value="C:membrane"/>
    <property type="evidence" value="ECO:0007669"/>
    <property type="project" value="UniProtKB-SubCell"/>
</dbReference>
<evidence type="ECO:0000256" key="2">
    <source>
        <dbReference type="ARBA" id="ARBA00006843"/>
    </source>
</evidence>
<evidence type="ECO:0000256" key="3">
    <source>
        <dbReference type="ARBA" id="ARBA00022692"/>
    </source>
</evidence>
<dbReference type="Pfam" id="PF04505">
    <property type="entry name" value="CD225"/>
    <property type="match status" value="1"/>
</dbReference>
<feature type="transmembrane region" description="Helical" evidence="6">
    <location>
        <begin position="70"/>
        <end position="89"/>
    </location>
</feature>
<dbReference type="InterPro" id="IPR051423">
    <property type="entry name" value="CD225/Dispanin"/>
</dbReference>
<keyword evidence="3 6" id="KW-0812">Transmembrane</keyword>
<accession>A0A9W3BLP6</accession>
<evidence type="ECO:0000256" key="4">
    <source>
        <dbReference type="ARBA" id="ARBA00022989"/>
    </source>
</evidence>
<feature type="transmembrane region" description="Helical" evidence="6">
    <location>
        <begin position="121"/>
        <end position="145"/>
    </location>
</feature>
<dbReference type="OrthoDB" id="5989802at2759"/>
<keyword evidence="4 6" id="KW-1133">Transmembrane helix</keyword>
<keyword evidence="5 6" id="KW-0472">Membrane</keyword>
<dbReference type="InterPro" id="IPR007593">
    <property type="entry name" value="CD225/Dispanin_fam"/>
</dbReference>
<proteinExistence type="inferred from homology"/>
<dbReference type="OMA" id="NHAYSAP"/>
<evidence type="ECO:0000256" key="5">
    <source>
        <dbReference type="ARBA" id="ARBA00023136"/>
    </source>
</evidence>
<evidence type="ECO:0000313" key="8">
    <source>
        <dbReference type="RefSeq" id="XP_055900343.1"/>
    </source>
</evidence>
<comment type="similarity">
    <text evidence="2">Belongs to the CD225/Dispanin family.</text>
</comment>
<dbReference type="PANTHER" id="PTHR14948">
    <property type="entry name" value="NG5"/>
    <property type="match status" value="1"/>
</dbReference>